<gene>
    <name evidence="1" type="ORF">HS088_TW23G00976</name>
</gene>
<organism evidence="1 2">
    <name type="scientific">Tripterygium wilfordii</name>
    <name type="common">Thunder God vine</name>
    <dbReference type="NCBI Taxonomy" id="458696"/>
    <lineage>
        <taxon>Eukaryota</taxon>
        <taxon>Viridiplantae</taxon>
        <taxon>Streptophyta</taxon>
        <taxon>Embryophyta</taxon>
        <taxon>Tracheophyta</taxon>
        <taxon>Spermatophyta</taxon>
        <taxon>Magnoliopsida</taxon>
        <taxon>eudicotyledons</taxon>
        <taxon>Gunneridae</taxon>
        <taxon>Pentapetalae</taxon>
        <taxon>rosids</taxon>
        <taxon>fabids</taxon>
        <taxon>Celastrales</taxon>
        <taxon>Celastraceae</taxon>
        <taxon>Tripterygium</taxon>
    </lineage>
</organism>
<dbReference type="AlphaFoldDB" id="A0A7J7BWH9"/>
<protein>
    <submittedName>
        <fullName evidence="1">Uncharacterized protein</fullName>
    </submittedName>
</protein>
<dbReference type="PANTHER" id="PTHR37763">
    <property type="entry name" value="EXOSOME COMPLEX EXONUCLEASE"/>
    <property type="match status" value="1"/>
</dbReference>
<accession>A0A7J7BWH9</accession>
<proteinExistence type="predicted"/>
<evidence type="ECO:0000313" key="1">
    <source>
        <dbReference type="EMBL" id="KAF5726234.1"/>
    </source>
</evidence>
<dbReference type="EMBL" id="JAAARO010000023">
    <property type="protein sequence ID" value="KAF5726234.1"/>
    <property type="molecule type" value="Genomic_DNA"/>
</dbReference>
<dbReference type="Proteomes" id="UP000593562">
    <property type="component" value="Unassembled WGS sequence"/>
</dbReference>
<keyword evidence="2" id="KW-1185">Reference proteome</keyword>
<dbReference type="FunCoup" id="A0A7J7BWH9">
    <property type="interactions" value="509"/>
</dbReference>
<evidence type="ECO:0000313" key="2">
    <source>
        <dbReference type="Proteomes" id="UP000593562"/>
    </source>
</evidence>
<dbReference type="PANTHER" id="PTHR37763:SF1">
    <property type="entry name" value="EXOSOME COMPLEX EXONUCLEASE"/>
    <property type="match status" value="1"/>
</dbReference>
<reference evidence="1 2" key="1">
    <citation type="journal article" date="2020" name="Nat. Commun.">
        <title>Genome of Tripterygium wilfordii and identification of cytochrome P450 involved in triptolide biosynthesis.</title>
        <authorList>
            <person name="Tu L."/>
            <person name="Su P."/>
            <person name="Zhang Z."/>
            <person name="Gao L."/>
            <person name="Wang J."/>
            <person name="Hu T."/>
            <person name="Zhou J."/>
            <person name="Zhang Y."/>
            <person name="Zhao Y."/>
            <person name="Liu Y."/>
            <person name="Song Y."/>
            <person name="Tong Y."/>
            <person name="Lu Y."/>
            <person name="Yang J."/>
            <person name="Xu C."/>
            <person name="Jia M."/>
            <person name="Peters R.J."/>
            <person name="Huang L."/>
            <person name="Gao W."/>
        </authorList>
    </citation>
    <scope>NUCLEOTIDE SEQUENCE [LARGE SCALE GENOMIC DNA]</scope>
    <source>
        <strain evidence="2">cv. XIE 37</strain>
        <tissue evidence="1">Leaf</tissue>
    </source>
</reference>
<sequence length="422" mass="47936">MAYKHVQKFISLANCASTRKGMIHLNVMLYHCRSEPSEEKLSYEWYEKAFPKMKKLSYLLKDVDLIDGCLVNIKDDSMIFDPHIQQKMHTFKSIVRVFIGSPLLQQILQKDAVVFSDGAKNNIISSFSKPCEREPMVVNSLNKVADFLNISSQKRKLVRATVSPQVTQHRIWSGALMEILNGLKAEMDCLNYGYSDEGSNMAQQIVSGCLKFLAENDIGHDPDSTSWMRLTPSKVFDYSASSKWEDVLDMFNDLIVCLEGEMGLFYHVAKLKVMKEGLSQIKGIMVEKGIGYKDARYQGILVRKKLSKTLGHSSRCLFTLLLYYLYGCVRDIEVDVCGSIYGCGNEDRFSLCMGRILTSEDDKMLWGGVKQLSRALQLFKFVWETAEMKGALDLQGHLWCVGAEERSVTYRGTTFFVHGINI</sequence>
<comment type="caution">
    <text evidence="1">The sequence shown here is derived from an EMBL/GenBank/DDBJ whole genome shotgun (WGS) entry which is preliminary data.</text>
</comment>
<dbReference type="InParanoid" id="A0A7J7BWH9"/>
<dbReference type="OrthoDB" id="770241at2759"/>
<name>A0A7J7BWH9_TRIWF</name>